<evidence type="ECO:0000313" key="1">
    <source>
        <dbReference type="EMBL" id="SAK79006.1"/>
    </source>
</evidence>
<protein>
    <submittedName>
        <fullName evidence="1">Uncharacterized protein</fullName>
    </submittedName>
</protein>
<dbReference type="EMBL" id="FCNX02000009">
    <property type="protein sequence ID" value="SAK79006.1"/>
    <property type="molecule type" value="Genomic_DNA"/>
</dbReference>
<organism evidence="1 2">
    <name type="scientific">Caballeronia fortuita</name>
    <dbReference type="NCBI Taxonomy" id="1777138"/>
    <lineage>
        <taxon>Bacteria</taxon>
        <taxon>Pseudomonadati</taxon>
        <taxon>Pseudomonadota</taxon>
        <taxon>Betaproteobacteria</taxon>
        <taxon>Burkholderiales</taxon>
        <taxon>Burkholderiaceae</taxon>
        <taxon>Caballeronia</taxon>
    </lineage>
</organism>
<dbReference type="AlphaFoldDB" id="A0A158CAQ2"/>
<name>A0A158CAQ2_9BURK</name>
<comment type="caution">
    <text evidence="1">The sequence shown here is derived from an EMBL/GenBank/DDBJ whole genome shotgun (WGS) entry which is preliminary data.</text>
</comment>
<proteinExistence type="predicted"/>
<dbReference type="Proteomes" id="UP000054903">
    <property type="component" value="Unassembled WGS sequence"/>
</dbReference>
<keyword evidence="2" id="KW-1185">Reference proteome</keyword>
<accession>A0A158CAQ2</accession>
<evidence type="ECO:0000313" key="2">
    <source>
        <dbReference type="Proteomes" id="UP000054903"/>
    </source>
</evidence>
<reference evidence="1" key="1">
    <citation type="submission" date="2016-01" db="EMBL/GenBank/DDBJ databases">
        <authorList>
            <person name="Peeters C."/>
        </authorList>
    </citation>
    <scope>NUCLEOTIDE SEQUENCE</scope>
    <source>
        <strain evidence="1">LMG 29320</strain>
    </source>
</reference>
<sequence length="224" mass="24808">MAVEAICSHLKAITMNASIFSEDTHTCRTSQSFGMLVPAQAFFSELPQDANALVAFIDSGEVTRAHQKGLVSADAFQEKGLLFIDVCVELNGFKVDWLADARDIAIRENFAMWKRLGSVPLVLASKEVSRCFQLPFANVADIPWPQVTECPEQATAESREFVEVATKLVDAQLLQNFPWDPTPEPLRYISVNALLTKTSVEFVQPSALFQHHSALGDKLRRLVG</sequence>
<gene>
    <name evidence="1" type="ORF">AWB77_03830</name>
</gene>